<dbReference type="AlphaFoldDB" id="A0A6P2DM69"/>
<feature type="region of interest" description="Disordered" evidence="1">
    <location>
        <begin position="1"/>
        <end position="23"/>
    </location>
</feature>
<dbReference type="EMBL" id="LR593886">
    <property type="protein sequence ID" value="VTS03638.1"/>
    <property type="molecule type" value="Genomic_DNA"/>
</dbReference>
<feature type="compositionally biased region" description="Pro residues" evidence="1">
    <location>
        <begin position="11"/>
        <end position="20"/>
    </location>
</feature>
<dbReference type="Pfam" id="PF12728">
    <property type="entry name" value="HTH_17"/>
    <property type="match status" value="1"/>
</dbReference>
<evidence type="ECO:0000313" key="3">
    <source>
        <dbReference type="EMBL" id="VTS03638.1"/>
    </source>
</evidence>
<gene>
    <name evidence="3" type="ORF">SOIL9_71160</name>
</gene>
<sequence>METVAEIDIPTAPPLVPSPPEGRQYLTPEEIAAAYEVSLSTVNRWLVVGVTAWDESGQKKRILLRGRKIGGRWKIAPAELAEFLRQSNHAQMSQQQPETEADRKQRVEACLKKLADLDLL</sequence>
<dbReference type="InterPro" id="IPR041657">
    <property type="entry name" value="HTH_17"/>
</dbReference>
<evidence type="ECO:0000256" key="1">
    <source>
        <dbReference type="SAM" id="MobiDB-lite"/>
    </source>
</evidence>
<name>A0A6P2DM69_9BACT</name>
<protein>
    <submittedName>
        <fullName evidence="3">: HTH_17</fullName>
    </submittedName>
</protein>
<proteinExistence type="predicted"/>
<evidence type="ECO:0000313" key="4">
    <source>
        <dbReference type="Proteomes" id="UP000464178"/>
    </source>
</evidence>
<organism evidence="3 4">
    <name type="scientific">Gemmata massiliana</name>
    <dbReference type="NCBI Taxonomy" id="1210884"/>
    <lineage>
        <taxon>Bacteria</taxon>
        <taxon>Pseudomonadati</taxon>
        <taxon>Planctomycetota</taxon>
        <taxon>Planctomycetia</taxon>
        <taxon>Gemmatales</taxon>
        <taxon>Gemmataceae</taxon>
        <taxon>Gemmata</taxon>
    </lineage>
</organism>
<accession>A0A6P2DM69</accession>
<keyword evidence="4" id="KW-1185">Reference proteome</keyword>
<dbReference type="KEGG" id="gms:SOIL9_71160"/>
<reference evidence="3 4" key="1">
    <citation type="submission" date="2019-05" db="EMBL/GenBank/DDBJ databases">
        <authorList>
            <consortium name="Science for Life Laboratories"/>
        </authorList>
    </citation>
    <scope>NUCLEOTIDE SEQUENCE [LARGE SCALE GENOMIC DNA]</scope>
    <source>
        <strain evidence="3">Soil9</strain>
    </source>
</reference>
<feature type="domain" description="Helix-turn-helix" evidence="2">
    <location>
        <begin position="25"/>
        <end position="86"/>
    </location>
</feature>
<dbReference type="RefSeq" id="WP_162673092.1">
    <property type="nucleotide sequence ID" value="NZ_LR593886.1"/>
</dbReference>
<dbReference type="Proteomes" id="UP000464178">
    <property type="component" value="Chromosome"/>
</dbReference>
<evidence type="ECO:0000259" key="2">
    <source>
        <dbReference type="Pfam" id="PF12728"/>
    </source>
</evidence>